<reference evidence="3 4" key="1">
    <citation type="submission" date="2019-01" db="EMBL/GenBank/DDBJ databases">
        <title>Genome sequencing of strain DFW100M-13.</title>
        <authorList>
            <person name="Heo J."/>
            <person name="Kim S.-J."/>
            <person name="Kim J.-S."/>
            <person name="Hong S.-B."/>
            <person name="Kwon S.-W."/>
        </authorList>
    </citation>
    <scope>NUCLEOTIDE SEQUENCE [LARGE SCALE GENOMIC DNA]</scope>
    <source>
        <strain evidence="3 4">DFW100M-13</strain>
    </source>
</reference>
<dbReference type="EMBL" id="CP035494">
    <property type="protein sequence ID" value="QAY58978.1"/>
    <property type="molecule type" value="Genomic_DNA"/>
</dbReference>
<dbReference type="Gene3D" id="2.60.120.260">
    <property type="entry name" value="Galactose-binding domain-like"/>
    <property type="match status" value="1"/>
</dbReference>
<dbReference type="Pfam" id="PF02129">
    <property type="entry name" value="Peptidase_S15"/>
    <property type="match status" value="1"/>
</dbReference>
<protein>
    <submittedName>
        <fullName evidence="3">CocE/NonD family hydrolase</fullName>
    </submittedName>
</protein>
<name>A0A4P6EMB6_9MICO</name>
<gene>
    <name evidence="3" type="ORF">ET475_02520</name>
</gene>
<feature type="domain" description="Xaa-Pro dipeptidyl-peptidase C-terminal" evidence="2">
    <location>
        <begin position="329"/>
        <end position="565"/>
    </location>
</feature>
<dbReference type="KEGG" id="mprt:ET475_02520"/>
<dbReference type="SUPFAM" id="SSF53474">
    <property type="entry name" value="alpha/beta-Hydrolases"/>
    <property type="match status" value="1"/>
</dbReference>
<keyword evidence="1 3" id="KW-0378">Hydrolase</keyword>
<dbReference type="NCBIfam" id="TIGR00976">
    <property type="entry name" value="CocE_NonD"/>
    <property type="match status" value="1"/>
</dbReference>
<dbReference type="AlphaFoldDB" id="A0A4P6EMB6"/>
<dbReference type="OrthoDB" id="5240615at2"/>
<dbReference type="InterPro" id="IPR013736">
    <property type="entry name" value="Xaa-Pro_dipept_C"/>
</dbReference>
<sequence>MPRRRNAEYPQGGGMTTLRQRITRTLDARSRRGVTLGPYDVAVDRDLRTRMDDGVDLLSDLYRPVGADGSLPTIVVRGPYGRRGLLGGAARALAYEGLTVLFQSSRGTWGSQGVFTPQIDEQRDGIATMRWVRQQPWFTGHLATFGESYMGYTQWAVLGRMLREDPENAPEAAVLQITMPDFGAISWDNGALSLRNALGWSRMMDRMAKGGLAILGMMLPDPKLEKAFDVLPLSAGDSAVTGHPIHWYQDWVRHERLTDEYWTAQSHTASVPDVRIPILMVTGWYDIFLPWQLRNYAALVEAGNPPRLTVGPWGHTSPGKAAPAHNDTVAFLKETFTGAPSERVAPVRAFQTGAEQWHDLAVWPPTGAAAQEWQLHSPGGLSTDAAAPGITPYTYDPDHPTPAVGGPSLLPKTAPLDNAAHEKRTDVAVFRSEVLTAPLDVAGEPVAQIRIRSSAPSFDVFVRLTDVHPDGRSMTVCDGIRRVGSIGTVESDPEPDADGFRLVDVSLWPTFHRFAPGHRVGVQVSSGVHPRYARNPGTGEAAFEAASTLVAHQQIAHGPDASRIVLPVWDRKPEE</sequence>
<evidence type="ECO:0000313" key="3">
    <source>
        <dbReference type="EMBL" id="QAY58978.1"/>
    </source>
</evidence>
<proteinExistence type="predicted"/>
<dbReference type="InterPro" id="IPR000383">
    <property type="entry name" value="Xaa-Pro-like_dom"/>
</dbReference>
<dbReference type="Proteomes" id="UP000293995">
    <property type="component" value="Chromosome"/>
</dbReference>
<dbReference type="Gene3D" id="1.10.3020.10">
    <property type="entry name" value="alpha-amino acid ester hydrolase ( Helical cap domain)"/>
    <property type="match status" value="1"/>
</dbReference>
<evidence type="ECO:0000259" key="2">
    <source>
        <dbReference type="SMART" id="SM00939"/>
    </source>
</evidence>
<accession>A0A4P6EMB6</accession>
<dbReference type="SUPFAM" id="SSF49785">
    <property type="entry name" value="Galactose-binding domain-like"/>
    <property type="match status" value="1"/>
</dbReference>
<keyword evidence="4" id="KW-1185">Reference proteome</keyword>
<evidence type="ECO:0000256" key="1">
    <source>
        <dbReference type="ARBA" id="ARBA00022801"/>
    </source>
</evidence>
<dbReference type="SMART" id="SM00939">
    <property type="entry name" value="PepX_C"/>
    <property type="match status" value="1"/>
</dbReference>
<dbReference type="GO" id="GO:0008239">
    <property type="term" value="F:dipeptidyl-peptidase activity"/>
    <property type="evidence" value="ECO:0007669"/>
    <property type="project" value="InterPro"/>
</dbReference>
<dbReference type="InterPro" id="IPR008979">
    <property type="entry name" value="Galactose-bd-like_sf"/>
</dbReference>
<evidence type="ECO:0000313" key="4">
    <source>
        <dbReference type="Proteomes" id="UP000293995"/>
    </source>
</evidence>
<dbReference type="InterPro" id="IPR029058">
    <property type="entry name" value="AB_hydrolase_fold"/>
</dbReference>
<organism evidence="3 4">
    <name type="scientific">Microbacterium protaetiae</name>
    <dbReference type="NCBI Taxonomy" id="2509458"/>
    <lineage>
        <taxon>Bacteria</taxon>
        <taxon>Bacillati</taxon>
        <taxon>Actinomycetota</taxon>
        <taxon>Actinomycetes</taxon>
        <taxon>Micrococcales</taxon>
        <taxon>Microbacteriaceae</taxon>
        <taxon>Microbacterium</taxon>
    </lineage>
</organism>
<dbReference type="InterPro" id="IPR005674">
    <property type="entry name" value="CocE/Ser_esterase"/>
</dbReference>
<dbReference type="Pfam" id="PF08530">
    <property type="entry name" value="PepX_C"/>
    <property type="match status" value="1"/>
</dbReference>
<dbReference type="Gene3D" id="3.40.50.1820">
    <property type="entry name" value="alpha/beta hydrolase"/>
    <property type="match status" value="1"/>
</dbReference>